<keyword evidence="2" id="KW-1133">Transmembrane helix</keyword>
<protein>
    <recommendedName>
        <fullName evidence="5">DUF1003 domain-containing protein</fullName>
    </recommendedName>
</protein>
<reference evidence="3 4" key="1">
    <citation type="journal article" date="2015" name="Nature">
        <title>rRNA introns, odd ribosomes, and small enigmatic genomes across a large radiation of phyla.</title>
        <authorList>
            <person name="Brown C.T."/>
            <person name="Hug L.A."/>
            <person name="Thomas B.C."/>
            <person name="Sharon I."/>
            <person name="Castelle C.J."/>
            <person name="Singh A."/>
            <person name="Wilkins M.J."/>
            <person name="Williams K.H."/>
            <person name="Banfield J.F."/>
        </authorList>
    </citation>
    <scope>NUCLEOTIDE SEQUENCE [LARGE SCALE GENOMIC DNA]</scope>
</reference>
<sequence length="121" mass="13968">MRKRFEDFSEKLTRWIGSPQSILVHTIFFLAMFCLYFFNISSSNILLILTTVVSLEAIYLSIFIQMSVNRHSQELEEVSEGIEEIQEDVDEIQKDVDEIQEDVEEIQGEKPARPAGGEKPI</sequence>
<evidence type="ECO:0000256" key="2">
    <source>
        <dbReference type="SAM" id="Phobius"/>
    </source>
</evidence>
<keyword evidence="2" id="KW-0472">Membrane</keyword>
<comment type="caution">
    <text evidence="3">The sequence shown here is derived from an EMBL/GenBank/DDBJ whole genome shotgun (WGS) entry which is preliminary data.</text>
</comment>
<evidence type="ECO:0008006" key="5">
    <source>
        <dbReference type="Google" id="ProtNLM"/>
    </source>
</evidence>
<evidence type="ECO:0000313" key="4">
    <source>
        <dbReference type="Proteomes" id="UP000033998"/>
    </source>
</evidence>
<name>A0A837HSC5_9BACT</name>
<dbReference type="Proteomes" id="UP000033998">
    <property type="component" value="Unassembled WGS sequence"/>
</dbReference>
<evidence type="ECO:0000256" key="1">
    <source>
        <dbReference type="SAM" id="Coils"/>
    </source>
</evidence>
<feature type="transmembrane region" description="Helical" evidence="2">
    <location>
        <begin position="21"/>
        <end position="39"/>
    </location>
</feature>
<keyword evidence="1" id="KW-0175">Coiled coil</keyword>
<dbReference type="AlphaFoldDB" id="A0A837HSC5"/>
<organism evidence="3 4">
    <name type="scientific">Candidatus Nomurabacteria bacterium GW2011_GWD2_39_12</name>
    <dbReference type="NCBI Taxonomy" id="1618759"/>
    <lineage>
        <taxon>Bacteria</taxon>
        <taxon>Candidatus Nomuraibacteriota</taxon>
    </lineage>
</organism>
<proteinExistence type="predicted"/>
<accession>A0A837HSC5</accession>
<feature type="transmembrane region" description="Helical" evidence="2">
    <location>
        <begin position="45"/>
        <end position="64"/>
    </location>
</feature>
<keyword evidence="2" id="KW-0812">Transmembrane</keyword>
<dbReference type="EMBL" id="LBWE01000007">
    <property type="protein sequence ID" value="KKR01537.1"/>
    <property type="molecule type" value="Genomic_DNA"/>
</dbReference>
<feature type="coiled-coil region" evidence="1">
    <location>
        <begin position="68"/>
        <end position="109"/>
    </location>
</feature>
<gene>
    <name evidence="3" type="ORF">UT27_C0007G0017</name>
</gene>
<evidence type="ECO:0000313" key="3">
    <source>
        <dbReference type="EMBL" id="KKR01537.1"/>
    </source>
</evidence>